<dbReference type="InterPro" id="IPR027417">
    <property type="entry name" value="P-loop_NTPase"/>
</dbReference>
<accession>A0A0G0XHL8</accession>
<dbReference type="SUPFAM" id="SSF52540">
    <property type="entry name" value="P-loop containing nucleoside triphosphate hydrolases"/>
    <property type="match status" value="1"/>
</dbReference>
<dbReference type="Proteomes" id="UP000033949">
    <property type="component" value="Unassembled WGS sequence"/>
</dbReference>
<comment type="caution">
    <text evidence="1">The sequence shown here is derived from an EMBL/GenBank/DDBJ whole genome shotgun (WGS) entry which is preliminary data.</text>
</comment>
<gene>
    <name evidence="1" type="ORF">UU82_C0007G0040</name>
</gene>
<dbReference type="Gene3D" id="3.40.50.300">
    <property type="entry name" value="P-loop containing nucleotide triphosphate hydrolases"/>
    <property type="match status" value="1"/>
</dbReference>
<evidence type="ECO:0000313" key="1">
    <source>
        <dbReference type="EMBL" id="KKS24369.1"/>
    </source>
</evidence>
<dbReference type="EMBL" id="LCCC01000007">
    <property type="protein sequence ID" value="KKS24369.1"/>
    <property type="molecule type" value="Genomic_DNA"/>
</dbReference>
<evidence type="ECO:0008006" key="3">
    <source>
        <dbReference type="Google" id="ProtNLM"/>
    </source>
</evidence>
<evidence type="ECO:0000313" key="2">
    <source>
        <dbReference type="Proteomes" id="UP000033949"/>
    </source>
</evidence>
<organism evidence="1 2">
    <name type="scientific">Candidatus Nomurabacteria bacterium GW2011_GWC2_41_8</name>
    <dbReference type="NCBI Taxonomy" id="1618755"/>
    <lineage>
        <taxon>Bacteria</taxon>
        <taxon>Candidatus Nomuraibacteriota</taxon>
    </lineage>
</organism>
<protein>
    <recommendedName>
        <fullName evidence="3">Adenylate kinase</fullName>
    </recommendedName>
</protein>
<dbReference type="AlphaFoldDB" id="A0A0G0XHL8"/>
<reference evidence="1 2" key="1">
    <citation type="journal article" date="2015" name="Nature">
        <title>rRNA introns, odd ribosomes, and small enigmatic genomes across a large radiation of phyla.</title>
        <authorList>
            <person name="Brown C.T."/>
            <person name="Hug L.A."/>
            <person name="Thomas B.C."/>
            <person name="Sharon I."/>
            <person name="Castelle C.J."/>
            <person name="Singh A."/>
            <person name="Wilkins M.J."/>
            <person name="Williams K.H."/>
            <person name="Banfield J.F."/>
        </authorList>
    </citation>
    <scope>NUCLEOTIDE SEQUENCE [LARGE SCALE GENOMIC DNA]</scope>
</reference>
<proteinExistence type="predicted"/>
<sequence>MIKFFKRDQVKIIYIEVGKEEAMKRNLLRARSDDTKEGIEKRFNEYLYSVVPAMNYFKGKEKYTIYTINGEQSVENVHKDIIKALRF</sequence>
<name>A0A0G0XHL8_9BACT</name>